<feature type="transmembrane region" description="Helical" evidence="10">
    <location>
        <begin position="144"/>
        <end position="163"/>
    </location>
</feature>
<evidence type="ECO:0000256" key="5">
    <source>
        <dbReference type="ARBA" id="ARBA00022741"/>
    </source>
</evidence>
<feature type="transmembrane region" description="Helical" evidence="10">
    <location>
        <begin position="183"/>
        <end position="200"/>
    </location>
</feature>
<dbReference type="NCBIfam" id="TIGR00229">
    <property type="entry name" value="sensory_box"/>
    <property type="match status" value="1"/>
</dbReference>
<keyword evidence="4" id="KW-0808">Transferase</keyword>
<dbReference type="SUPFAM" id="SSF55874">
    <property type="entry name" value="ATPase domain of HSP90 chaperone/DNA topoisomerase II/histidine kinase"/>
    <property type="match status" value="1"/>
</dbReference>
<evidence type="ECO:0000259" key="11">
    <source>
        <dbReference type="PROSITE" id="PS50109"/>
    </source>
</evidence>
<dbReference type="PANTHER" id="PTHR43065">
    <property type="entry name" value="SENSOR HISTIDINE KINASE"/>
    <property type="match status" value="1"/>
</dbReference>
<dbReference type="InterPro" id="IPR036890">
    <property type="entry name" value="HATPase_C_sf"/>
</dbReference>
<dbReference type="InterPro" id="IPR033425">
    <property type="entry name" value="MASE3"/>
</dbReference>
<evidence type="ECO:0000256" key="6">
    <source>
        <dbReference type="ARBA" id="ARBA00022777"/>
    </source>
</evidence>
<feature type="transmembrane region" description="Helical" evidence="10">
    <location>
        <begin position="212"/>
        <end position="231"/>
    </location>
</feature>
<evidence type="ECO:0000313" key="13">
    <source>
        <dbReference type="EMBL" id="MFD2215104.1"/>
    </source>
</evidence>
<dbReference type="PROSITE" id="PS50112">
    <property type="entry name" value="PAS"/>
    <property type="match status" value="1"/>
</dbReference>
<dbReference type="SMART" id="SM00388">
    <property type="entry name" value="HisKA"/>
    <property type="match status" value="1"/>
</dbReference>
<evidence type="ECO:0000256" key="10">
    <source>
        <dbReference type="SAM" id="Phobius"/>
    </source>
</evidence>
<keyword evidence="6" id="KW-0418">Kinase</keyword>
<dbReference type="InterPro" id="IPR004358">
    <property type="entry name" value="Sig_transdc_His_kin-like_C"/>
</dbReference>
<dbReference type="Proteomes" id="UP001597318">
    <property type="component" value="Unassembled WGS sequence"/>
</dbReference>
<keyword evidence="7" id="KW-0067">ATP-binding</keyword>
<keyword evidence="9" id="KW-0175">Coiled coil</keyword>
<dbReference type="InterPro" id="IPR003594">
    <property type="entry name" value="HATPase_dom"/>
</dbReference>
<dbReference type="InterPro" id="IPR035965">
    <property type="entry name" value="PAS-like_dom_sf"/>
</dbReference>
<dbReference type="RefSeq" id="WP_247346657.1">
    <property type="nucleotide sequence ID" value="NZ_CP095550.1"/>
</dbReference>
<dbReference type="SUPFAM" id="SSF47384">
    <property type="entry name" value="Homodimeric domain of signal transducing histidine kinase"/>
    <property type="match status" value="1"/>
</dbReference>
<feature type="transmembrane region" description="Helical" evidence="10">
    <location>
        <begin position="112"/>
        <end position="132"/>
    </location>
</feature>
<feature type="transmembrane region" description="Helical" evidence="10">
    <location>
        <begin position="74"/>
        <end position="92"/>
    </location>
</feature>
<dbReference type="CDD" id="cd00082">
    <property type="entry name" value="HisKA"/>
    <property type="match status" value="1"/>
</dbReference>
<comment type="caution">
    <text evidence="13">The sequence shown here is derived from an EMBL/GenBank/DDBJ whole genome shotgun (WGS) entry which is preliminary data.</text>
</comment>
<reference evidence="14" key="1">
    <citation type="journal article" date="2019" name="Int. J. Syst. Evol. Microbiol.">
        <title>The Global Catalogue of Microorganisms (GCM) 10K type strain sequencing project: providing services to taxonomists for standard genome sequencing and annotation.</title>
        <authorList>
            <consortium name="The Broad Institute Genomics Platform"/>
            <consortium name="The Broad Institute Genome Sequencing Center for Infectious Disease"/>
            <person name="Wu L."/>
            <person name="Ma J."/>
        </authorList>
    </citation>
    <scope>NUCLEOTIDE SEQUENCE [LARGE SCALE GENOMIC DNA]</scope>
    <source>
        <strain evidence="14">CGMCC 1.15474</strain>
    </source>
</reference>
<dbReference type="Gene3D" id="3.30.565.10">
    <property type="entry name" value="Histidine kinase-like ATPase, C-terminal domain"/>
    <property type="match status" value="1"/>
</dbReference>
<keyword evidence="3" id="KW-0597">Phosphoprotein</keyword>
<comment type="catalytic activity">
    <reaction evidence="1">
        <text>ATP + protein L-histidine = ADP + protein N-phospho-L-histidine.</text>
        <dbReference type="EC" id="2.7.13.3"/>
    </reaction>
</comment>
<dbReference type="PANTHER" id="PTHR43065:SF34">
    <property type="entry name" value="SPORULATION KINASE A"/>
    <property type="match status" value="1"/>
</dbReference>
<organism evidence="13 14">
    <name type="scientific">Metabacillus endolithicus</name>
    <dbReference type="NCBI Taxonomy" id="1535204"/>
    <lineage>
        <taxon>Bacteria</taxon>
        <taxon>Bacillati</taxon>
        <taxon>Bacillota</taxon>
        <taxon>Bacilli</taxon>
        <taxon>Bacillales</taxon>
        <taxon>Bacillaceae</taxon>
        <taxon>Metabacillus</taxon>
    </lineage>
</organism>
<accession>A0ABW5C1N3</accession>
<evidence type="ECO:0000256" key="4">
    <source>
        <dbReference type="ARBA" id="ARBA00022679"/>
    </source>
</evidence>
<dbReference type="EMBL" id="JBHUIK010000003">
    <property type="protein sequence ID" value="MFD2215104.1"/>
    <property type="molecule type" value="Genomic_DNA"/>
</dbReference>
<keyword evidence="10" id="KW-1133">Transmembrane helix</keyword>
<dbReference type="InterPro" id="IPR005467">
    <property type="entry name" value="His_kinase_dom"/>
</dbReference>
<evidence type="ECO:0000313" key="14">
    <source>
        <dbReference type="Proteomes" id="UP001597318"/>
    </source>
</evidence>
<evidence type="ECO:0000256" key="7">
    <source>
        <dbReference type="ARBA" id="ARBA00022840"/>
    </source>
</evidence>
<keyword evidence="8" id="KW-0902">Two-component regulatory system</keyword>
<evidence type="ECO:0000259" key="12">
    <source>
        <dbReference type="PROSITE" id="PS50112"/>
    </source>
</evidence>
<dbReference type="Pfam" id="PF17159">
    <property type="entry name" value="MASE3"/>
    <property type="match status" value="1"/>
</dbReference>
<dbReference type="EC" id="2.7.13.3" evidence="2"/>
<feature type="domain" description="PAS" evidence="12">
    <location>
        <begin position="279"/>
        <end position="346"/>
    </location>
</feature>
<sequence length="741" mass="84797">MKTYQDHHKAYTISFIYTLVPLLLLYLIQYEFQTFYDPKNHLSIHLILEMYSVFISFIIFVFGWKAFGHNPPTTLLFVPFVFLAVGYFDFMHTLTYSDMPPLFVESSINKTAWFWVVARAIESISLAILFFYDEKTVRNLNRKLILLGTLIFLALLTVLVYTFGPQAPYLIIEGTGPTPFKNVLEYVFNGLHFLSFILVLRKLKHEKTDSNIYLIFAFVLLIIGGFQITLYQSVHDLVNIIGHVYKAIAYTFIYRAFFYSNLHLTFIHKEKAEKNLAVTQGILESFFTHTPDSIALCDQNGHVVKVNKGFEKLTKLRSEQVLGTPLSKTFPLFEQELNVLVKEVLQGNRIIDYEIGAKPPSSIRVNFTIYPIYFDEYIHFAAIARDITEERVAKEKLKQVEEELKEMIQEHQGVFVKFKKIDDYFTITLCHGELLNDMGISSDIVGFTLYPGSCGHLGTTIYSNLQKAWEGNERTFEFERHTGIYAVTLKPILRHFEVQEIIGSCIDITKLKKTEDLLRKSEKLAVVGEMAAGIAHEIRNPLTTLKGFTQILGKDAQEREKQFVDLMLSELSRIELITNDFMILAKPQAIKYQEHDLRKIVHHVLAIIEPQAILNNIEIISRNTSEEEILIICDENQLKQVFINLIKNAIESMPAGGQLDVSVELSHNGYVTINIKDTGCGIPEHVITRLGEPFYTLKEKGTGLGLMVSFRIIEAHKGKIEFSSKENAGTKVEIKLPLKSV</sequence>
<feature type="transmembrane region" description="Helical" evidence="10">
    <location>
        <begin position="12"/>
        <end position="30"/>
    </location>
</feature>
<feature type="domain" description="Histidine kinase" evidence="11">
    <location>
        <begin position="533"/>
        <end position="740"/>
    </location>
</feature>
<proteinExistence type="predicted"/>
<dbReference type="SUPFAM" id="SSF55785">
    <property type="entry name" value="PYP-like sensor domain (PAS domain)"/>
    <property type="match status" value="1"/>
</dbReference>
<dbReference type="SMART" id="SM00387">
    <property type="entry name" value="HATPase_c"/>
    <property type="match status" value="1"/>
</dbReference>
<keyword evidence="5" id="KW-0547">Nucleotide-binding</keyword>
<dbReference type="Pfam" id="PF02518">
    <property type="entry name" value="HATPase_c"/>
    <property type="match status" value="1"/>
</dbReference>
<dbReference type="InterPro" id="IPR036097">
    <property type="entry name" value="HisK_dim/P_sf"/>
</dbReference>
<protein>
    <recommendedName>
        <fullName evidence="2">histidine kinase</fullName>
        <ecNumber evidence="2">2.7.13.3</ecNumber>
    </recommendedName>
</protein>
<dbReference type="InterPro" id="IPR003661">
    <property type="entry name" value="HisK_dim/P_dom"/>
</dbReference>
<evidence type="ECO:0000256" key="8">
    <source>
        <dbReference type="ARBA" id="ARBA00023012"/>
    </source>
</evidence>
<dbReference type="InterPro" id="IPR000014">
    <property type="entry name" value="PAS"/>
</dbReference>
<evidence type="ECO:0000256" key="9">
    <source>
        <dbReference type="SAM" id="Coils"/>
    </source>
</evidence>
<keyword evidence="14" id="KW-1185">Reference proteome</keyword>
<gene>
    <name evidence="13" type="ORF">ACFSKK_15545</name>
</gene>
<feature type="transmembrane region" description="Helical" evidence="10">
    <location>
        <begin position="42"/>
        <end position="62"/>
    </location>
</feature>
<dbReference type="PRINTS" id="PR00344">
    <property type="entry name" value="BCTRLSENSOR"/>
</dbReference>
<dbReference type="Gene3D" id="1.10.287.130">
    <property type="match status" value="1"/>
</dbReference>
<dbReference type="Gene3D" id="3.30.450.20">
    <property type="entry name" value="PAS domain"/>
    <property type="match status" value="1"/>
</dbReference>
<evidence type="ECO:0000256" key="2">
    <source>
        <dbReference type="ARBA" id="ARBA00012438"/>
    </source>
</evidence>
<evidence type="ECO:0000256" key="3">
    <source>
        <dbReference type="ARBA" id="ARBA00022553"/>
    </source>
</evidence>
<dbReference type="Pfam" id="PF00512">
    <property type="entry name" value="HisKA"/>
    <property type="match status" value="1"/>
</dbReference>
<evidence type="ECO:0000256" key="1">
    <source>
        <dbReference type="ARBA" id="ARBA00000085"/>
    </source>
</evidence>
<dbReference type="PROSITE" id="PS50109">
    <property type="entry name" value="HIS_KIN"/>
    <property type="match status" value="1"/>
</dbReference>
<feature type="coiled-coil region" evidence="9">
    <location>
        <begin position="390"/>
        <end position="417"/>
    </location>
</feature>
<keyword evidence="10" id="KW-0472">Membrane</keyword>
<dbReference type="Pfam" id="PF13426">
    <property type="entry name" value="PAS_9"/>
    <property type="match status" value="1"/>
</dbReference>
<name>A0ABW5C1N3_9BACI</name>
<keyword evidence="10" id="KW-0812">Transmembrane</keyword>